<dbReference type="PANTHER" id="PTHR10992:SF1086">
    <property type="entry name" value="AB HYDROLASE-1 DOMAIN-CONTAINING PROTEIN"/>
    <property type="match status" value="1"/>
</dbReference>
<keyword evidence="3" id="KW-1185">Reference proteome</keyword>
<dbReference type="InterPro" id="IPR029058">
    <property type="entry name" value="AB_hydrolase_fold"/>
</dbReference>
<protein>
    <submittedName>
        <fullName evidence="2">Esterase</fullName>
    </submittedName>
</protein>
<dbReference type="GO" id="GO:0080032">
    <property type="term" value="F:methyl jasmonate esterase activity"/>
    <property type="evidence" value="ECO:0007669"/>
    <property type="project" value="TreeGrafter"/>
</dbReference>
<feature type="domain" description="AB hydrolase-1" evidence="1">
    <location>
        <begin position="5"/>
        <end position="216"/>
    </location>
</feature>
<dbReference type="Proteomes" id="UP000649179">
    <property type="component" value="Unassembled WGS sequence"/>
</dbReference>
<sequence length="222" mass="24845">MTDYVLVPGMNHGGWWYEPLVAELEALGHRAVAVTPTGLEADPRTDRRISLETHVQDVVAAIDSLGSGAGEVVLVGHSYAGLLITAAADVRPDRVRCLVYLDAYFPRDGDSSWTLTCQEERDWFIEDSRRLGDAVDPLPFFDDRARPHPVGTLLQAVHLTGAWRQVPRLVYVEATQWQIPTPMRISIDRVAEEPDVEHLVWDTRHNVMHDGPGRVLALVRDL</sequence>
<dbReference type="Gene3D" id="3.40.50.1820">
    <property type="entry name" value="alpha/beta hydrolase"/>
    <property type="match status" value="1"/>
</dbReference>
<dbReference type="GO" id="GO:0080030">
    <property type="term" value="F:methyl indole-3-acetate esterase activity"/>
    <property type="evidence" value="ECO:0007669"/>
    <property type="project" value="TreeGrafter"/>
</dbReference>
<gene>
    <name evidence="2" type="ORF">GCM10011519_08420</name>
</gene>
<evidence type="ECO:0000259" key="1">
    <source>
        <dbReference type="Pfam" id="PF12697"/>
    </source>
</evidence>
<dbReference type="InterPro" id="IPR000073">
    <property type="entry name" value="AB_hydrolase_1"/>
</dbReference>
<dbReference type="Pfam" id="PF12697">
    <property type="entry name" value="Abhydrolase_6"/>
    <property type="match status" value="1"/>
</dbReference>
<dbReference type="EMBL" id="BMKQ01000001">
    <property type="protein sequence ID" value="GGF37224.1"/>
    <property type="molecule type" value="Genomic_DNA"/>
</dbReference>
<dbReference type="AlphaFoldDB" id="A0A917F236"/>
<dbReference type="PANTHER" id="PTHR10992">
    <property type="entry name" value="METHYLESTERASE FAMILY MEMBER"/>
    <property type="match status" value="1"/>
</dbReference>
<name>A0A917F236_9ACTN</name>
<reference evidence="2" key="1">
    <citation type="journal article" date="2014" name="Int. J. Syst. Evol. Microbiol.">
        <title>Complete genome sequence of Corynebacterium casei LMG S-19264T (=DSM 44701T), isolated from a smear-ripened cheese.</title>
        <authorList>
            <consortium name="US DOE Joint Genome Institute (JGI-PGF)"/>
            <person name="Walter F."/>
            <person name="Albersmeier A."/>
            <person name="Kalinowski J."/>
            <person name="Ruckert C."/>
        </authorList>
    </citation>
    <scope>NUCLEOTIDE SEQUENCE</scope>
    <source>
        <strain evidence="2">CGMCC 1.16067</strain>
    </source>
</reference>
<dbReference type="InterPro" id="IPR045889">
    <property type="entry name" value="MES/HNL"/>
</dbReference>
<accession>A0A917F236</accession>
<organism evidence="2 3">
    <name type="scientific">Marmoricola endophyticus</name>
    <dbReference type="NCBI Taxonomy" id="2040280"/>
    <lineage>
        <taxon>Bacteria</taxon>
        <taxon>Bacillati</taxon>
        <taxon>Actinomycetota</taxon>
        <taxon>Actinomycetes</taxon>
        <taxon>Propionibacteriales</taxon>
        <taxon>Nocardioidaceae</taxon>
        <taxon>Marmoricola</taxon>
    </lineage>
</organism>
<reference evidence="2" key="2">
    <citation type="submission" date="2020-09" db="EMBL/GenBank/DDBJ databases">
        <authorList>
            <person name="Sun Q."/>
            <person name="Zhou Y."/>
        </authorList>
    </citation>
    <scope>NUCLEOTIDE SEQUENCE</scope>
    <source>
        <strain evidence="2">CGMCC 1.16067</strain>
    </source>
</reference>
<evidence type="ECO:0000313" key="3">
    <source>
        <dbReference type="Proteomes" id="UP000649179"/>
    </source>
</evidence>
<dbReference type="SUPFAM" id="SSF53474">
    <property type="entry name" value="alpha/beta-Hydrolases"/>
    <property type="match status" value="1"/>
</dbReference>
<evidence type="ECO:0000313" key="2">
    <source>
        <dbReference type="EMBL" id="GGF37224.1"/>
    </source>
</evidence>
<comment type="caution">
    <text evidence="2">The sequence shown here is derived from an EMBL/GenBank/DDBJ whole genome shotgun (WGS) entry which is preliminary data.</text>
</comment>
<proteinExistence type="predicted"/>
<dbReference type="RefSeq" id="WP_188778508.1">
    <property type="nucleotide sequence ID" value="NZ_BMKQ01000001.1"/>
</dbReference>